<gene>
    <name evidence="1" type="ORF">SDC9_102723</name>
</gene>
<dbReference type="EMBL" id="VSSQ01015504">
    <property type="protein sequence ID" value="MPM55925.1"/>
    <property type="molecule type" value="Genomic_DNA"/>
</dbReference>
<sequence length="213" mass="23585">MRSLAPFRRSSVRGSGTVASLTVASGPEELDAVHFFMAYPSNVDCEPASPIGRIRHFIFYVHTPDLSLTRFCSLTSIAATAYSSSGSIEKLSPKMFSFKSLWIRRTNGIYPPPILSANPAEHPGIGKTRQVVHRSNFLTCFNKILSTAPEHPLFGQAGQKNNCGARQLLHFLHQFRKRTILEFSVLGVPRLHAIFSLSCPVSSIRGKQTCILR</sequence>
<evidence type="ECO:0000313" key="1">
    <source>
        <dbReference type="EMBL" id="MPM55925.1"/>
    </source>
</evidence>
<accession>A0A645ARM2</accession>
<reference evidence="1" key="1">
    <citation type="submission" date="2019-08" db="EMBL/GenBank/DDBJ databases">
        <authorList>
            <person name="Kucharzyk K."/>
            <person name="Murdoch R.W."/>
            <person name="Higgins S."/>
            <person name="Loffler F."/>
        </authorList>
    </citation>
    <scope>NUCLEOTIDE SEQUENCE</scope>
</reference>
<dbReference type="AlphaFoldDB" id="A0A645ARM2"/>
<protein>
    <submittedName>
        <fullName evidence="1">Uncharacterized protein</fullName>
    </submittedName>
</protein>
<comment type="caution">
    <text evidence="1">The sequence shown here is derived from an EMBL/GenBank/DDBJ whole genome shotgun (WGS) entry which is preliminary data.</text>
</comment>
<proteinExistence type="predicted"/>
<name>A0A645ARM2_9ZZZZ</name>
<organism evidence="1">
    <name type="scientific">bioreactor metagenome</name>
    <dbReference type="NCBI Taxonomy" id="1076179"/>
    <lineage>
        <taxon>unclassified sequences</taxon>
        <taxon>metagenomes</taxon>
        <taxon>ecological metagenomes</taxon>
    </lineage>
</organism>